<dbReference type="OrthoDB" id="3435825at2759"/>
<dbReference type="EMBL" id="FJOG01000002">
    <property type="protein sequence ID" value="CZR52124.1"/>
    <property type="molecule type" value="Genomic_DNA"/>
</dbReference>
<feature type="region of interest" description="Disordered" evidence="1">
    <location>
        <begin position="237"/>
        <end position="256"/>
    </location>
</feature>
<dbReference type="Proteomes" id="UP000184330">
    <property type="component" value="Unassembled WGS sequence"/>
</dbReference>
<feature type="region of interest" description="Disordered" evidence="1">
    <location>
        <begin position="325"/>
        <end position="347"/>
    </location>
</feature>
<keyword evidence="3" id="KW-1185">Reference proteome</keyword>
<evidence type="ECO:0000313" key="2">
    <source>
        <dbReference type="EMBL" id="CZR52124.1"/>
    </source>
</evidence>
<proteinExistence type="predicted"/>
<name>A0A1L7WH63_9HELO</name>
<feature type="compositionally biased region" description="Basic and acidic residues" evidence="1">
    <location>
        <begin position="237"/>
        <end position="249"/>
    </location>
</feature>
<dbReference type="AlphaFoldDB" id="A0A1L7WH63"/>
<sequence>MPLVSQSLAFKQTFSNIDIETSARTKLDQAATAYYKPELAKSAELFLESWRILRNEYESGLYKRLDYSLPVKEQMQQEESVARENKGRMLLSFVALHDLARTCSRINEKYKDEAGKCKLDVYALRYGWKGNTTTEVLEIEEDDEENDGIKPPWPEGSGIAHVLPLKDPLGRLLEEADSFKEAAFIIANICSLQVASVSEPLKEQQDGCDFIRDSLLWMRRRTSFEIASVKAASDSHRFKQMQEKTKKNSEDDEDERTRKKLVLKLNDWESKKKPLDKKDEEELSDLFDQLHVTSLSEQLIHQLERFHVTDGAGLWPYKGKSFEHIQEKKNDSDDEDEEEERPLLRSG</sequence>
<evidence type="ECO:0000313" key="3">
    <source>
        <dbReference type="Proteomes" id="UP000184330"/>
    </source>
</evidence>
<evidence type="ECO:0000256" key="1">
    <source>
        <dbReference type="SAM" id="MobiDB-lite"/>
    </source>
</evidence>
<organism evidence="2 3">
    <name type="scientific">Phialocephala subalpina</name>
    <dbReference type="NCBI Taxonomy" id="576137"/>
    <lineage>
        <taxon>Eukaryota</taxon>
        <taxon>Fungi</taxon>
        <taxon>Dikarya</taxon>
        <taxon>Ascomycota</taxon>
        <taxon>Pezizomycotina</taxon>
        <taxon>Leotiomycetes</taxon>
        <taxon>Helotiales</taxon>
        <taxon>Mollisiaceae</taxon>
        <taxon>Phialocephala</taxon>
        <taxon>Phialocephala fortinii species complex</taxon>
    </lineage>
</organism>
<protein>
    <submittedName>
        <fullName evidence="2">Uncharacterized protein</fullName>
    </submittedName>
</protein>
<reference evidence="2 3" key="1">
    <citation type="submission" date="2016-03" db="EMBL/GenBank/DDBJ databases">
        <authorList>
            <person name="Ploux O."/>
        </authorList>
    </citation>
    <scope>NUCLEOTIDE SEQUENCE [LARGE SCALE GENOMIC DNA]</scope>
    <source>
        <strain evidence="2 3">UAMH 11012</strain>
    </source>
</reference>
<gene>
    <name evidence="2" type="ORF">PAC_02001</name>
</gene>
<accession>A0A1L7WH63</accession>